<evidence type="ECO:0000313" key="3">
    <source>
        <dbReference type="Proteomes" id="UP001219525"/>
    </source>
</evidence>
<protein>
    <submittedName>
        <fullName evidence="2">Uncharacterized protein</fullName>
    </submittedName>
</protein>
<evidence type="ECO:0000313" key="2">
    <source>
        <dbReference type="EMBL" id="KAJ7227238.1"/>
    </source>
</evidence>
<dbReference type="Proteomes" id="UP001219525">
    <property type="component" value="Unassembled WGS sequence"/>
</dbReference>
<feature type="region of interest" description="Disordered" evidence="1">
    <location>
        <begin position="121"/>
        <end position="150"/>
    </location>
</feature>
<proteinExistence type="predicted"/>
<sequence>MPVGDIEPPPGRPLPSPGVICPHCQLGTVLFNQQSSGMYNPETEGRFYVKENRCAKGFWFVQNATVHTKGEVSVTRAAPTGSANPAVASCMNSVTTTAAYCLIIDRLGSKLHPQFPTPSSALQLPAPSFTSPPNTPSSTSRHHTNHPNYGRNVSHYYAENHLPPHFVETSLAGSSTSPLLRTMSQTQLAKRAQNSITIGWCKSANSKPIEITAYVFTLPVFHPSECEAVAVYTGPTSAQLKYYCVPESGQWVGHNTPLTQLLANSRILLGPKELIGETYNSELDSFYTFKLTSSPSSSKCSSTHEHLGSVSEKPKNEPSVDDDLVISSSSVFIDLSASKDEDEPQLMDTPTRSSVVSSSNIRVAFPPKYTIDIDRYLKDYERLRGEKKMTYSLWKQLSESVHSVLKQCIAAGRTPEGHWALHENPTVSAHMLNVKNQTDVMPKLRRNKLDVEIDPNARSTQGRSGPKA</sequence>
<dbReference type="AlphaFoldDB" id="A0AAD6YRJ6"/>
<reference evidence="2" key="1">
    <citation type="submission" date="2023-03" db="EMBL/GenBank/DDBJ databases">
        <title>Massive genome expansion in bonnet fungi (Mycena s.s.) driven by repeated elements and novel gene families across ecological guilds.</title>
        <authorList>
            <consortium name="Lawrence Berkeley National Laboratory"/>
            <person name="Harder C.B."/>
            <person name="Miyauchi S."/>
            <person name="Viragh M."/>
            <person name="Kuo A."/>
            <person name="Thoen E."/>
            <person name="Andreopoulos B."/>
            <person name="Lu D."/>
            <person name="Skrede I."/>
            <person name="Drula E."/>
            <person name="Henrissat B."/>
            <person name="Morin E."/>
            <person name="Kohler A."/>
            <person name="Barry K."/>
            <person name="LaButti K."/>
            <person name="Morin E."/>
            <person name="Salamov A."/>
            <person name="Lipzen A."/>
            <person name="Mereny Z."/>
            <person name="Hegedus B."/>
            <person name="Baldrian P."/>
            <person name="Stursova M."/>
            <person name="Weitz H."/>
            <person name="Taylor A."/>
            <person name="Grigoriev I.V."/>
            <person name="Nagy L.G."/>
            <person name="Martin F."/>
            <person name="Kauserud H."/>
        </authorList>
    </citation>
    <scope>NUCLEOTIDE SEQUENCE</scope>
    <source>
        <strain evidence="2">9144</strain>
    </source>
</reference>
<feature type="compositionally biased region" description="Low complexity" evidence="1">
    <location>
        <begin position="127"/>
        <end position="139"/>
    </location>
</feature>
<feature type="region of interest" description="Disordered" evidence="1">
    <location>
        <begin position="294"/>
        <end position="320"/>
    </location>
</feature>
<comment type="caution">
    <text evidence="2">The sequence shown here is derived from an EMBL/GenBank/DDBJ whole genome shotgun (WGS) entry which is preliminary data.</text>
</comment>
<feature type="compositionally biased region" description="Basic and acidic residues" evidence="1">
    <location>
        <begin position="302"/>
        <end position="318"/>
    </location>
</feature>
<evidence type="ECO:0000256" key="1">
    <source>
        <dbReference type="SAM" id="MobiDB-lite"/>
    </source>
</evidence>
<organism evidence="2 3">
    <name type="scientific">Mycena pura</name>
    <dbReference type="NCBI Taxonomy" id="153505"/>
    <lineage>
        <taxon>Eukaryota</taxon>
        <taxon>Fungi</taxon>
        <taxon>Dikarya</taxon>
        <taxon>Basidiomycota</taxon>
        <taxon>Agaricomycotina</taxon>
        <taxon>Agaricomycetes</taxon>
        <taxon>Agaricomycetidae</taxon>
        <taxon>Agaricales</taxon>
        <taxon>Marasmiineae</taxon>
        <taxon>Mycenaceae</taxon>
        <taxon>Mycena</taxon>
    </lineage>
</organism>
<dbReference type="EMBL" id="JARJCW010000003">
    <property type="protein sequence ID" value="KAJ7227238.1"/>
    <property type="molecule type" value="Genomic_DNA"/>
</dbReference>
<name>A0AAD6YRJ6_9AGAR</name>
<gene>
    <name evidence="2" type="ORF">GGX14DRAFT_385960</name>
</gene>
<keyword evidence="3" id="KW-1185">Reference proteome</keyword>
<accession>A0AAD6YRJ6</accession>